<name>A0ABW9QZ30_9ACTN</name>
<sequence length="196" mass="21512">MAAATRRSQADGEATRLADGRAQHERLADLESEARHLARVAVLLSEFRNTVVASVGPRLAAQAAELFGELTDREYDRLLVDPETYELQISDAGRVYGLDRFSGSEVDLANLALRVAISEHVRFQSGGTVGLLVLDEVFGPLDEDRKARMLQALEQLRGRFRQVLVVTHDAGIKEQLPNALEVVKLAGRRATARVLG</sequence>
<dbReference type="EMBL" id="WJHE01001029">
    <property type="protein sequence ID" value="MST34482.1"/>
    <property type="molecule type" value="Genomic_DNA"/>
</dbReference>
<evidence type="ECO:0000256" key="2">
    <source>
        <dbReference type="ARBA" id="ARBA00011322"/>
    </source>
</evidence>
<comment type="similarity">
    <text evidence="1">Belongs to the SMC family. SbcC subfamily.</text>
</comment>
<keyword evidence="6" id="KW-1185">Reference proteome</keyword>
<evidence type="ECO:0000313" key="6">
    <source>
        <dbReference type="Proteomes" id="UP000437736"/>
    </source>
</evidence>
<evidence type="ECO:0000313" key="5">
    <source>
        <dbReference type="EMBL" id="MST34482.1"/>
    </source>
</evidence>
<dbReference type="Proteomes" id="UP000437736">
    <property type="component" value="Unassembled WGS sequence"/>
</dbReference>
<accession>A0ABW9QZ30</accession>
<dbReference type="InterPro" id="IPR027417">
    <property type="entry name" value="P-loop_NTPase"/>
</dbReference>
<dbReference type="SUPFAM" id="SSF52540">
    <property type="entry name" value="P-loop containing nucleoside triphosphate hydrolases"/>
    <property type="match status" value="1"/>
</dbReference>
<protein>
    <recommendedName>
        <fullName evidence="3">Nuclease SbcCD subunit C</fullName>
    </recommendedName>
</protein>
<evidence type="ECO:0000256" key="1">
    <source>
        <dbReference type="ARBA" id="ARBA00006930"/>
    </source>
</evidence>
<dbReference type="PANTHER" id="PTHR32114:SF2">
    <property type="entry name" value="ABC TRANSPORTER ABCH.3"/>
    <property type="match status" value="1"/>
</dbReference>
<dbReference type="Pfam" id="PF13558">
    <property type="entry name" value="SbcC_Walker_B"/>
    <property type="match status" value="1"/>
</dbReference>
<evidence type="ECO:0000256" key="4">
    <source>
        <dbReference type="SAM" id="MobiDB-lite"/>
    </source>
</evidence>
<organism evidence="5 6">
    <name type="scientific">Acidiferrimicrobium australe</name>
    <dbReference type="NCBI Taxonomy" id="2664430"/>
    <lineage>
        <taxon>Bacteria</taxon>
        <taxon>Bacillati</taxon>
        <taxon>Actinomycetota</taxon>
        <taxon>Acidimicrobiia</taxon>
        <taxon>Acidimicrobiales</taxon>
        <taxon>Acidimicrobiaceae</taxon>
        <taxon>Acidiferrimicrobium</taxon>
    </lineage>
</organism>
<dbReference type="PANTHER" id="PTHR32114">
    <property type="entry name" value="ABC TRANSPORTER ABCH.3"/>
    <property type="match status" value="1"/>
</dbReference>
<dbReference type="Gene3D" id="3.40.50.300">
    <property type="entry name" value="P-loop containing nucleotide triphosphate hydrolases"/>
    <property type="match status" value="1"/>
</dbReference>
<reference evidence="5 6" key="1">
    <citation type="submission" date="2019-11" db="EMBL/GenBank/DDBJ databases">
        <title>Acidiferrimicrobium australis gen. nov., sp. nov., an acidophilic and obligately heterotrophic, member of the Actinobacteria that catalyses dissimilatory oxido- reduction of iron isolated from metal-rich acidic water in Chile.</title>
        <authorList>
            <person name="Gonzalez D."/>
            <person name="Huber K."/>
            <person name="Hedrich S."/>
            <person name="Rojas-Villalobos C."/>
            <person name="Quatrini R."/>
            <person name="Dinamarca M.A."/>
            <person name="Schwarz A."/>
            <person name="Canales C."/>
            <person name="Nancucheo I."/>
        </authorList>
    </citation>
    <scope>NUCLEOTIDE SEQUENCE [LARGE SCALE GENOMIC DNA]</scope>
    <source>
        <strain evidence="5 6">USS-CCA1</strain>
    </source>
</reference>
<feature type="compositionally biased region" description="Basic and acidic residues" evidence="4">
    <location>
        <begin position="8"/>
        <end position="20"/>
    </location>
</feature>
<comment type="caution">
    <text evidence="5">The sequence shown here is derived from an EMBL/GenBank/DDBJ whole genome shotgun (WGS) entry which is preliminary data.</text>
</comment>
<gene>
    <name evidence="5" type="ORF">GHK86_17360</name>
</gene>
<comment type="subunit">
    <text evidence="2">Heterodimer of SbcC and SbcD.</text>
</comment>
<evidence type="ECO:0000256" key="3">
    <source>
        <dbReference type="ARBA" id="ARBA00013368"/>
    </source>
</evidence>
<feature type="region of interest" description="Disordered" evidence="4">
    <location>
        <begin position="1"/>
        <end position="20"/>
    </location>
</feature>
<proteinExistence type="inferred from homology"/>